<accession>A0A212LJ27</accession>
<protein>
    <submittedName>
        <fullName evidence="1">Uncharacterized protein</fullName>
    </submittedName>
</protein>
<evidence type="ECO:0000313" key="1">
    <source>
        <dbReference type="EMBL" id="SCM77548.1"/>
    </source>
</evidence>
<organism evidence="1">
    <name type="scientific">uncultured Pleomorphomonas sp</name>
    <dbReference type="NCBI Taxonomy" id="442121"/>
    <lineage>
        <taxon>Bacteria</taxon>
        <taxon>Pseudomonadati</taxon>
        <taxon>Pseudomonadota</taxon>
        <taxon>Alphaproteobacteria</taxon>
        <taxon>Hyphomicrobiales</taxon>
        <taxon>Pleomorphomonadaceae</taxon>
        <taxon>Pleomorphomonas</taxon>
        <taxon>environmental samples</taxon>
    </lineage>
</organism>
<sequence length="134" mass="14729">MRSFAGSFRLARLDQGQDQLHAVMNDLGDQLESLALLHAHKAETLHLLEGARDIGGGASCDPRQFVQRARLLFMDDAQQLSIARREKPGEGLGGCEPDGRLAGRRLFLAAPDPHGAGLHFFWFGDPNFQSRHGN</sequence>
<proteinExistence type="predicted"/>
<dbReference type="EMBL" id="FMJD01000008">
    <property type="protein sequence ID" value="SCM77548.1"/>
    <property type="molecule type" value="Genomic_DNA"/>
</dbReference>
<gene>
    <name evidence="1" type="ORF">KL86PLE_41353</name>
</gene>
<reference evidence="1" key="1">
    <citation type="submission" date="2016-08" db="EMBL/GenBank/DDBJ databases">
        <authorList>
            <person name="Seilhamer J.J."/>
        </authorList>
    </citation>
    <scope>NUCLEOTIDE SEQUENCE</scope>
    <source>
        <strain evidence="1">86</strain>
    </source>
</reference>
<name>A0A212LJ27_9HYPH</name>
<dbReference type="AlphaFoldDB" id="A0A212LJ27"/>